<keyword evidence="4" id="KW-1185">Reference proteome</keyword>
<evidence type="ECO:0000313" key="3">
    <source>
        <dbReference type="EMBL" id="WOL05794.1"/>
    </source>
</evidence>
<reference evidence="3 4" key="1">
    <citation type="submission" date="2023-10" db="EMBL/GenBank/DDBJ databases">
        <title>Chromosome-scale genome assembly provides insights into flower coloration mechanisms of Canna indica.</title>
        <authorList>
            <person name="Li C."/>
        </authorList>
    </citation>
    <scope>NUCLEOTIDE SEQUENCE [LARGE SCALE GENOMIC DNA]</scope>
    <source>
        <tissue evidence="3">Flower</tissue>
    </source>
</reference>
<gene>
    <name evidence="3" type="ORF">Cni_G14525</name>
</gene>
<keyword evidence="2" id="KW-0812">Transmembrane</keyword>
<dbReference type="Proteomes" id="UP001327560">
    <property type="component" value="Chromosome 4"/>
</dbReference>
<sequence>MLTAMDGNTSSATPCFYLTIIYAVGVFNHFGPKDPRTVNCIMGLPLSSASPTSHDSHSAVVFAGVFGALAIIFIYFSIDLFTWQARIKKKRSNSAISERSSRSYPRPNTGSIWFDIKE</sequence>
<proteinExistence type="predicted"/>
<protein>
    <submittedName>
        <fullName evidence="3">Uncharacterized protein</fullName>
    </submittedName>
</protein>
<evidence type="ECO:0000256" key="2">
    <source>
        <dbReference type="SAM" id="Phobius"/>
    </source>
</evidence>
<keyword evidence="2" id="KW-1133">Transmembrane helix</keyword>
<feature type="region of interest" description="Disordered" evidence="1">
    <location>
        <begin position="90"/>
        <end position="109"/>
    </location>
</feature>
<dbReference type="AlphaFoldDB" id="A0AAQ3KD24"/>
<keyword evidence="2" id="KW-0472">Membrane</keyword>
<organism evidence="3 4">
    <name type="scientific">Canna indica</name>
    <name type="common">Indian-shot</name>
    <dbReference type="NCBI Taxonomy" id="4628"/>
    <lineage>
        <taxon>Eukaryota</taxon>
        <taxon>Viridiplantae</taxon>
        <taxon>Streptophyta</taxon>
        <taxon>Embryophyta</taxon>
        <taxon>Tracheophyta</taxon>
        <taxon>Spermatophyta</taxon>
        <taxon>Magnoliopsida</taxon>
        <taxon>Liliopsida</taxon>
        <taxon>Zingiberales</taxon>
        <taxon>Cannaceae</taxon>
        <taxon>Canna</taxon>
    </lineage>
</organism>
<accession>A0AAQ3KD24</accession>
<feature type="transmembrane region" description="Helical" evidence="2">
    <location>
        <begin position="59"/>
        <end position="81"/>
    </location>
</feature>
<dbReference type="EMBL" id="CP136893">
    <property type="protein sequence ID" value="WOL05794.1"/>
    <property type="molecule type" value="Genomic_DNA"/>
</dbReference>
<evidence type="ECO:0000313" key="4">
    <source>
        <dbReference type="Proteomes" id="UP001327560"/>
    </source>
</evidence>
<name>A0AAQ3KD24_9LILI</name>
<evidence type="ECO:0000256" key="1">
    <source>
        <dbReference type="SAM" id="MobiDB-lite"/>
    </source>
</evidence>